<dbReference type="SUPFAM" id="SSF52047">
    <property type="entry name" value="RNI-like"/>
    <property type="match status" value="1"/>
</dbReference>
<protein>
    <submittedName>
        <fullName evidence="1">Uncharacterized protein</fullName>
    </submittedName>
</protein>
<dbReference type="Proteomes" id="UP000027586">
    <property type="component" value="Unassembled WGS sequence"/>
</dbReference>
<dbReference type="AlphaFoldDB" id="A0A068SCE7"/>
<proteinExistence type="predicted"/>
<dbReference type="Gene3D" id="1.25.40.10">
    <property type="entry name" value="Tetratricopeptide repeat domain"/>
    <property type="match status" value="1"/>
</dbReference>
<gene>
    <name evidence="1" type="ORF">LCOR_10769.1</name>
</gene>
<accession>A0A068SCE7</accession>
<dbReference type="Gene3D" id="3.80.10.10">
    <property type="entry name" value="Ribonuclease Inhibitor"/>
    <property type="match status" value="1"/>
</dbReference>
<keyword evidence="2" id="KW-1185">Reference proteome</keyword>
<dbReference type="SUPFAM" id="SSF48452">
    <property type="entry name" value="TPR-like"/>
    <property type="match status" value="1"/>
</dbReference>
<dbReference type="PANTHER" id="PTHR38926">
    <property type="entry name" value="F-BOX DOMAIN CONTAINING PROTEIN, EXPRESSED"/>
    <property type="match status" value="1"/>
</dbReference>
<evidence type="ECO:0000313" key="1">
    <source>
        <dbReference type="EMBL" id="CDH59969.1"/>
    </source>
</evidence>
<name>A0A068SCE7_9FUNG</name>
<dbReference type="InterPro" id="IPR032675">
    <property type="entry name" value="LRR_dom_sf"/>
</dbReference>
<comment type="caution">
    <text evidence="1">The sequence shown here is derived from an EMBL/GenBank/DDBJ whole genome shotgun (WGS) entry which is preliminary data.</text>
</comment>
<sequence>MIETNLDVLYPIGPLSYTDDDPAWRVQVMESTTQVQHCMENLMSALDARASLLVDCNQLNAALQDALAMISIAPWSVTGYLTAGHVYSLQGQQASALRIYQQMLQDVPDCYAGYQEFVKGKATEYERSKCVDFVSKLPIDLVVSNLIPRILDGQPILELGKQKGYVDVCRTWRQRIALAGGLPFHIGPEDLAVDDYHRLSDMAPYLQWLSISQEGQHEIIPKLAHYAQFTSLQRLDVKESVTRTSDQLLPALRAWSNTLRHISVEYQRNEIPKHRYRLCDILDACANLTSISMLCNDTDLSSLSTMHYPKVIKLDLRATQFKFNKHRIAPLLKPFPHLRSLRLRPSPGSDIFPAIEQYCPWLQQLFADCVCLHLPDLPKDQGKGIRVLCVAQGIGHAKFNEGDLLRFIIQHSGTLETFITGSEGLDYITNRLLDDQQATTTTFNRLLRIRVPYLIRTNNLNPFLIWMIQHAPNLESIDTVWSSGQQPVVQALLKHRRFKHIGFRSPSMTPVCEKQFITHHLSLGDRSNLQKMTIHVEGGFGSDAWLYIVPRLTQLKALELQFDRSSRLVDAIPFMFKLAETCIGLEQLMLACDGATINQTTFNYDHLGKIQINPNLRRLVIDAEALEGHPSAIGSNFDGLESLHLRLYAFNWEDMDILRKRSYALTCEKRKYRNFSG</sequence>
<organism evidence="1 2">
    <name type="scientific">Lichtheimia corymbifera JMRC:FSU:9682</name>
    <dbReference type="NCBI Taxonomy" id="1263082"/>
    <lineage>
        <taxon>Eukaryota</taxon>
        <taxon>Fungi</taxon>
        <taxon>Fungi incertae sedis</taxon>
        <taxon>Mucoromycota</taxon>
        <taxon>Mucoromycotina</taxon>
        <taxon>Mucoromycetes</taxon>
        <taxon>Mucorales</taxon>
        <taxon>Lichtheimiaceae</taxon>
        <taxon>Lichtheimia</taxon>
    </lineage>
</organism>
<dbReference type="OrthoDB" id="2254487at2759"/>
<dbReference type="InterPro" id="IPR011990">
    <property type="entry name" value="TPR-like_helical_dom_sf"/>
</dbReference>
<dbReference type="VEuPathDB" id="FungiDB:LCOR_10769.1"/>
<evidence type="ECO:0000313" key="2">
    <source>
        <dbReference type="Proteomes" id="UP000027586"/>
    </source>
</evidence>
<dbReference type="PANTHER" id="PTHR38926:SF72">
    <property type="entry name" value="IM:7136021-RELATED"/>
    <property type="match status" value="1"/>
</dbReference>
<dbReference type="EMBL" id="CBTN010000079">
    <property type="protein sequence ID" value="CDH59969.1"/>
    <property type="molecule type" value="Genomic_DNA"/>
</dbReference>
<reference evidence="1" key="1">
    <citation type="submission" date="2013-08" db="EMBL/GenBank/DDBJ databases">
        <title>Gene expansion shapes genome architecture in the human pathogen Lichtheimia corymbifera: an evolutionary genomics analysis in the ancient terrestrial Mucorales (Mucoromycotina).</title>
        <authorList>
            <person name="Schwartze V.U."/>
            <person name="Winter S."/>
            <person name="Shelest E."/>
            <person name="Marcet-Houben M."/>
            <person name="Horn F."/>
            <person name="Wehner S."/>
            <person name="Hoffmann K."/>
            <person name="Riege K."/>
            <person name="Sammeth M."/>
            <person name="Nowrousian M."/>
            <person name="Valiante V."/>
            <person name="Linde J."/>
            <person name="Jacobsen I.D."/>
            <person name="Marz M."/>
            <person name="Brakhage A.A."/>
            <person name="Gabaldon T."/>
            <person name="Bocker S."/>
            <person name="Voigt K."/>
        </authorList>
    </citation>
    <scope>NUCLEOTIDE SEQUENCE [LARGE SCALE GENOMIC DNA]</scope>
    <source>
        <strain evidence="1">FSU 9682</strain>
    </source>
</reference>